<dbReference type="Gene3D" id="2.10.70.10">
    <property type="entry name" value="Complement Module, domain 1"/>
    <property type="match status" value="8"/>
</dbReference>
<evidence type="ECO:0000256" key="3">
    <source>
        <dbReference type="ARBA" id="ARBA00022729"/>
    </source>
</evidence>
<evidence type="ECO:0000256" key="5">
    <source>
        <dbReference type="PROSITE-ProRule" id="PRU00302"/>
    </source>
</evidence>
<organism evidence="8 9">
    <name type="scientific">Clavelina lepadiformis</name>
    <name type="common">Light-bulb sea squirt</name>
    <name type="synonym">Ascidia lepadiformis</name>
    <dbReference type="NCBI Taxonomy" id="159417"/>
    <lineage>
        <taxon>Eukaryota</taxon>
        <taxon>Metazoa</taxon>
        <taxon>Chordata</taxon>
        <taxon>Tunicata</taxon>
        <taxon>Ascidiacea</taxon>
        <taxon>Aplousobranchia</taxon>
        <taxon>Clavelinidae</taxon>
        <taxon>Clavelina</taxon>
    </lineage>
</organism>
<feature type="disulfide bond" evidence="5">
    <location>
        <begin position="421"/>
        <end position="464"/>
    </location>
</feature>
<feature type="domain" description="Sushi" evidence="7">
    <location>
        <begin position="419"/>
        <end position="477"/>
    </location>
</feature>
<evidence type="ECO:0000256" key="2">
    <source>
        <dbReference type="ARBA" id="ARBA00022659"/>
    </source>
</evidence>
<keyword evidence="2 5" id="KW-0768">Sushi</keyword>
<evidence type="ECO:0000313" key="8">
    <source>
        <dbReference type="EMBL" id="CAK8686676.1"/>
    </source>
</evidence>
<evidence type="ECO:0000259" key="7">
    <source>
        <dbReference type="PROSITE" id="PS50923"/>
    </source>
</evidence>
<feature type="disulfide bond" evidence="5">
    <location>
        <begin position="448"/>
        <end position="475"/>
    </location>
</feature>
<keyword evidence="3 6" id="KW-0732">Signal</keyword>
<feature type="chain" id="PRO_5045590916" description="Sushi domain-containing protein" evidence="6">
    <location>
        <begin position="21"/>
        <end position="893"/>
    </location>
</feature>
<reference evidence="8 9" key="1">
    <citation type="submission" date="2024-02" db="EMBL/GenBank/DDBJ databases">
        <authorList>
            <person name="Daric V."/>
            <person name="Darras S."/>
        </authorList>
    </citation>
    <scope>NUCLEOTIDE SEQUENCE [LARGE SCALE GENOMIC DNA]</scope>
</reference>
<comment type="caution">
    <text evidence="8">The sequence shown here is derived from an EMBL/GenBank/DDBJ whole genome shotgun (WGS) entry which is preliminary data.</text>
</comment>
<dbReference type="InterPro" id="IPR000436">
    <property type="entry name" value="Sushi_SCR_CCP_dom"/>
</dbReference>
<protein>
    <recommendedName>
        <fullName evidence="7">Sushi domain-containing protein</fullName>
    </recommendedName>
</protein>
<dbReference type="EMBL" id="CAWYQH010000102">
    <property type="protein sequence ID" value="CAK8686676.1"/>
    <property type="molecule type" value="Genomic_DNA"/>
</dbReference>
<dbReference type="PANTHER" id="PTHR45785:SF2">
    <property type="entry name" value="COMPLEMENT FACTOR H-RELATED"/>
    <property type="match status" value="1"/>
</dbReference>
<dbReference type="CDD" id="cd00033">
    <property type="entry name" value="CCP"/>
    <property type="match status" value="6"/>
</dbReference>
<dbReference type="InterPro" id="IPR035976">
    <property type="entry name" value="Sushi/SCR/CCP_sf"/>
</dbReference>
<evidence type="ECO:0000313" key="9">
    <source>
        <dbReference type="Proteomes" id="UP001642483"/>
    </source>
</evidence>
<accession>A0ABP0G4B9</accession>
<gene>
    <name evidence="8" type="ORF">CVLEPA_LOCUS18604</name>
</gene>
<keyword evidence="9" id="KW-1185">Reference proteome</keyword>
<dbReference type="InterPro" id="IPR051503">
    <property type="entry name" value="ComplSys_Reg/VirEntry_Med"/>
</dbReference>
<keyword evidence="4 5" id="KW-1015">Disulfide bond</keyword>
<feature type="domain" description="Sushi" evidence="7">
    <location>
        <begin position="170"/>
        <end position="234"/>
    </location>
</feature>
<feature type="signal peptide" evidence="6">
    <location>
        <begin position="1"/>
        <end position="20"/>
    </location>
</feature>
<proteinExistence type="predicted"/>
<comment type="caution">
    <text evidence="5">Lacks conserved residue(s) required for the propagation of feature annotation.</text>
</comment>
<sequence length="893" mass="97973">MFSVWKIYLFYTLWNSLTKAQELEIGSPFPAAPIPLDRIPPNPFPLDAIPAESFPFFPDPPPRIQPSHPIDCFPPPPGPNGVFNIDVNSSIIPVKITVKYECHPGFSATDPTQFSCQNGKWDIELDIPNCTIPETGFDFGNSNASSISRCEPGNQWSLQTHDENFPTYFPVCSIPPSPPDGAILLSSEEIFNRDTFSLGTEVIYSCEDTFSKHVQNKFTCTSSRWLGGFPSCLLHCDNPPSTINANIFPISTREFSQARFFCDPGVFTSNATLIYCIGGEWKSAPEGCGNPPLLINGAYEAESEHNQEHYIHENITYFCISEYYLNAPTGTKSTCLTGNRWSLNESTSNFPICEPNCGYPPQATNATIRVFSTIEGSVAHYNCDEGLSTTDVTTSTCRRNGNVVLWDLVQLPLCTIPENGCGNPPMINNGYAVRLPPDNEGDIVKYDCIQGYELVASSGSYVVCRQNEWINESKCPIFPFCRPVCLSLPTLPRGGVVLVDETLRNKDGISFSNGVEHGYGCQPGYRLVRDATLTCVEGDWYWRVNRKPAKPQLCYRDCGPPPEVANATVNALATVETWAVDYICNPGLSSSLSKTIVCDSNGKWVSWSQEAESFPTCTLPSLGSCGDPPILKNDCSAPPPVPNAQIRRTLNSESQSYEYMCDPGFSTNDITITNCLDEGTWSLTRLPRCAAPKQEGASITYQCKDDFRMVAPNGAVSTCQAGNKWSLELNPSNFPECRLVGCKTSPSTPDNGVLILNEPVPDNNAFYAKGSAFIYGCDNSGGLIGTPVSICLGKGWFPDILQLRCVYGLDVPKTNDFIRPNFSISSNMTNDTVTSRTNGSDLIPITSVCGYPGFCVGSPPDIYFKCSNQTLFECEACGVGRAASFLFFFYFLL</sequence>
<dbReference type="SMART" id="SM00032">
    <property type="entry name" value="CCP"/>
    <property type="match status" value="10"/>
</dbReference>
<dbReference type="Pfam" id="PF00084">
    <property type="entry name" value="Sushi"/>
    <property type="match status" value="7"/>
</dbReference>
<comment type="subcellular location">
    <subcellularLocation>
        <location evidence="1">Virion</location>
    </subcellularLocation>
</comment>
<evidence type="ECO:0000256" key="4">
    <source>
        <dbReference type="ARBA" id="ARBA00023157"/>
    </source>
</evidence>
<name>A0ABP0G4B9_CLALP</name>
<evidence type="ECO:0000256" key="1">
    <source>
        <dbReference type="ARBA" id="ARBA00004328"/>
    </source>
</evidence>
<feature type="domain" description="Sushi" evidence="7">
    <location>
        <begin position="70"/>
        <end position="132"/>
    </location>
</feature>
<dbReference type="SUPFAM" id="SSF57535">
    <property type="entry name" value="Complement control module/SCR domain"/>
    <property type="match status" value="9"/>
</dbReference>
<evidence type="ECO:0000256" key="6">
    <source>
        <dbReference type="SAM" id="SignalP"/>
    </source>
</evidence>
<dbReference type="PANTHER" id="PTHR45785">
    <property type="entry name" value="COMPLEMENT FACTOR H-RELATED"/>
    <property type="match status" value="1"/>
</dbReference>
<dbReference type="Proteomes" id="UP001642483">
    <property type="component" value="Unassembled WGS sequence"/>
</dbReference>
<feature type="domain" description="Sushi" evidence="7">
    <location>
        <begin position="633"/>
        <end position="691"/>
    </location>
</feature>
<feature type="domain" description="Sushi" evidence="7">
    <location>
        <begin position="286"/>
        <end position="355"/>
    </location>
</feature>
<dbReference type="PROSITE" id="PS50923">
    <property type="entry name" value="SUSHI"/>
    <property type="match status" value="6"/>
</dbReference>
<feature type="domain" description="Sushi" evidence="7">
    <location>
        <begin position="556"/>
        <end position="619"/>
    </location>
</feature>